<dbReference type="Proteomes" id="UP000075670">
    <property type="component" value="Unassembled WGS sequence"/>
</dbReference>
<dbReference type="EMBL" id="LTBC01000003">
    <property type="protein sequence ID" value="KYH32828.1"/>
    <property type="molecule type" value="Genomic_DNA"/>
</dbReference>
<dbReference type="GO" id="GO:0009103">
    <property type="term" value="P:lipopolysaccharide biosynthetic process"/>
    <property type="evidence" value="ECO:0007669"/>
    <property type="project" value="TreeGrafter"/>
</dbReference>
<keyword evidence="4" id="KW-1185">Reference proteome</keyword>
<feature type="domain" description="Glycosyl transferase family 1" evidence="2">
    <location>
        <begin position="188"/>
        <end position="325"/>
    </location>
</feature>
<dbReference type="PANTHER" id="PTHR46401:SF2">
    <property type="entry name" value="GLYCOSYLTRANSFERASE WBBK-RELATED"/>
    <property type="match status" value="1"/>
</dbReference>
<evidence type="ECO:0000256" key="1">
    <source>
        <dbReference type="ARBA" id="ARBA00022679"/>
    </source>
</evidence>
<evidence type="ECO:0000259" key="2">
    <source>
        <dbReference type="Pfam" id="PF00534"/>
    </source>
</evidence>
<dbReference type="Gene3D" id="3.40.50.2000">
    <property type="entry name" value="Glycogen Phosphorylase B"/>
    <property type="match status" value="2"/>
</dbReference>
<comment type="caution">
    <text evidence="3">The sequence shown here is derived from an EMBL/GenBank/DDBJ whole genome shotgun (WGS) entry which is preliminary data.</text>
</comment>
<dbReference type="GO" id="GO:0004373">
    <property type="term" value="F:alpha-1,4-glucan glucosyltransferase (UDP-glucose donor) activity"/>
    <property type="evidence" value="ECO:0007669"/>
    <property type="project" value="UniProtKB-EC"/>
</dbReference>
<dbReference type="AlphaFoldDB" id="A0A151AYW2"/>
<reference evidence="3 4" key="1">
    <citation type="submission" date="2016-02" db="EMBL/GenBank/DDBJ databases">
        <title>Genome sequence of Moorella mulderi DSM 14980.</title>
        <authorList>
            <person name="Poehlein A."/>
            <person name="Daniel R."/>
        </authorList>
    </citation>
    <scope>NUCLEOTIDE SEQUENCE [LARGE SCALE GENOMIC DNA]</scope>
    <source>
        <strain evidence="3 4">DSM 14980</strain>
    </source>
</reference>
<dbReference type="RefSeq" id="WP_153018288.1">
    <property type="nucleotide sequence ID" value="NZ_LTBC01000003.1"/>
</dbReference>
<dbReference type="Pfam" id="PF00534">
    <property type="entry name" value="Glycos_transf_1"/>
    <property type="match status" value="1"/>
</dbReference>
<dbReference type="OrthoDB" id="9795068at2"/>
<accession>A0A151AYW2</accession>
<dbReference type="PANTHER" id="PTHR46401">
    <property type="entry name" value="GLYCOSYLTRANSFERASE WBBK-RELATED"/>
    <property type="match status" value="1"/>
</dbReference>
<name>A0A151AYW2_9FIRM</name>
<evidence type="ECO:0000313" key="3">
    <source>
        <dbReference type="EMBL" id="KYH32828.1"/>
    </source>
</evidence>
<dbReference type="PATRIC" id="fig|1122241.3.peg.1505"/>
<dbReference type="EC" id="2.4.1.11" evidence="3"/>
<protein>
    <submittedName>
        <fullName evidence="3">Glycogen synthase</fullName>
        <ecNumber evidence="3">2.4.1.11</ecNumber>
    </submittedName>
</protein>
<organism evidence="3 4">
    <name type="scientific">Moorella mulderi DSM 14980</name>
    <dbReference type="NCBI Taxonomy" id="1122241"/>
    <lineage>
        <taxon>Bacteria</taxon>
        <taxon>Bacillati</taxon>
        <taxon>Bacillota</taxon>
        <taxon>Clostridia</taxon>
        <taxon>Neomoorellales</taxon>
        <taxon>Neomoorellaceae</taxon>
        <taxon>Neomoorella</taxon>
    </lineage>
</organism>
<dbReference type="SUPFAM" id="SSF53756">
    <property type="entry name" value="UDP-Glycosyltransferase/glycogen phosphorylase"/>
    <property type="match status" value="1"/>
</dbReference>
<gene>
    <name evidence="3" type="ORF">MOMUL_14300</name>
</gene>
<sequence length="362" mass="41110">MEKWGGDTTQVIKTGESLKRLGVAVDISSDVVPNLNGYDLVHIFNIQTSKTGIQQVQRAKQQGVAVVLSPIYWDLRNIDWQVAYVYPYGERKITSVLGHIHPFLPVITRRIVRYPFRRKLWQWSRNMLVTADLLLPNSYAELELLALLFNVPYLRAKAVVVPNAVEPGETVTEPETDYERLKLQELPSEYVLEVGRIEPIKGQSTLIQALSRNPDIPLVFIGRGLETAYGRYCIQLGKARGNTYFVGEIPYRSLPLFYRRAKVHALPSLRESPGLATLEAAIHGANCVVSYYGPVNEYFGSFVWYCNPTDIDSIRSAILGAWSSPRKLELGERIRKEFTWEIAAQVTLAAYEQLLRRKKISL</sequence>
<keyword evidence="3" id="KW-0328">Glycosyltransferase</keyword>
<evidence type="ECO:0000313" key="4">
    <source>
        <dbReference type="Proteomes" id="UP000075670"/>
    </source>
</evidence>
<proteinExistence type="predicted"/>
<keyword evidence="1 3" id="KW-0808">Transferase</keyword>
<dbReference type="InterPro" id="IPR001296">
    <property type="entry name" value="Glyco_trans_1"/>
</dbReference>